<comment type="caution">
    <text evidence="1">The sequence shown here is derived from an EMBL/GenBank/DDBJ whole genome shotgun (WGS) entry which is preliminary data.</text>
</comment>
<dbReference type="OrthoDB" id="3470290at2759"/>
<dbReference type="Proteomes" id="UP000701801">
    <property type="component" value="Unassembled WGS sequence"/>
</dbReference>
<dbReference type="AlphaFoldDB" id="A0A9N9Q3W0"/>
<accession>A0A9N9Q3W0</accession>
<proteinExistence type="predicted"/>
<gene>
    <name evidence="1" type="ORF">HYALB_00007367</name>
</gene>
<reference evidence="1" key="1">
    <citation type="submission" date="2021-07" db="EMBL/GenBank/DDBJ databases">
        <authorList>
            <person name="Durling M."/>
        </authorList>
    </citation>
    <scope>NUCLEOTIDE SEQUENCE</scope>
</reference>
<keyword evidence="2" id="KW-1185">Reference proteome</keyword>
<name>A0A9N9Q3W0_9HELO</name>
<evidence type="ECO:0000313" key="1">
    <source>
        <dbReference type="EMBL" id="CAG8974204.1"/>
    </source>
</evidence>
<evidence type="ECO:0000313" key="2">
    <source>
        <dbReference type="Proteomes" id="UP000701801"/>
    </source>
</evidence>
<organism evidence="1 2">
    <name type="scientific">Hymenoscyphus albidus</name>
    <dbReference type="NCBI Taxonomy" id="595503"/>
    <lineage>
        <taxon>Eukaryota</taxon>
        <taxon>Fungi</taxon>
        <taxon>Dikarya</taxon>
        <taxon>Ascomycota</taxon>
        <taxon>Pezizomycotina</taxon>
        <taxon>Leotiomycetes</taxon>
        <taxon>Helotiales</taxon>
        <taxon>Helotiaceae</taxon>
        <taxon>Hymenoscyphus</taxon>
    </lineage>
</organism>
<protein>
    <submittedName>
        <fullName evidence="1">Uncharacterized protein</fullName>
    </submittedName>
</protein>
<dbReference type="EMBL" id="CAJVRM010000095">
    <property type="protein sequence ID" value="CAG8974204.1"/>
    <property type="molecule type" value="Genomic_DNA"/>
</dbReference>
<sequence>MAALPADASAPIPMGSIQGQPVTPNLVGVGTPFQAWNPATDTTFHLCDGDILTPRLGTAIPIVTNKKCTLDRQGRNRKERLEWRKLSAEGGNTQTRTRISRYIFNNTNPSPNRPYLRNGLQPWFPLPNAAPAFQPPKYNVNIVPGGANATFDVAVVVNFEDYYPRNVQAGWSGERNQEFRLCIRRIMRALHRPGQMPPGTAATPVAQPNWWPAGAPPMSVAFNLIGSSRALGFGHYNSAEQIMGAVISWLGGNAARRIFFNDVFFLIPTIRACNQSAREKTFDAWKKAWEHYITNTPPPPPPAIPQNIPLNFLATINQSNTAFPNLTPLWVTAREDMLDPAQVIEDAVPINTFVETAFGARTRSRYLE</sequence>